<dbReference type="InterPro" id="IPR016032">
    <property type="entry name" value="Sig_transdc_resp-reg_C-effctor"/>
</dbReference>
<accession>A0A059KKS4</accession>
<gene>
    <name evidence="5" type="ORF">X805_24480</name>
</gene>
<sequence length="285" mass="31277">MMCAAPAPDAAADLGAELLRLQRLWRERLLGGAGATRWRPGREIAAELLLHLDDEAACWHLAADWLRDLLDADRVDAGPGGFIDAAGSARGYLPQAEVQREPGLLPTVMGLRFDAADPGLQAVWRCPGSLPMREVAQERTMSAALRERMLAQGTRAKLALPLRAGTQAIGLLCADWRQPDPRWSDSTCQQLGDWAAQALGPLLAEARRLARHPVDAEHPALPVLTPAELRVARLVARGLSYKEIARQLDRSVATIDHQTRRLREKFGVHSNARLMPLLDRAGFSR</sequence>
<evidence type="ECO:0000259" key="4">
    <source>
        <dbReference type="PROSITE" id="PS50043"/>
    </source>
</evidence>
<dbReference type="RefSeq" id="WP_037482321.1">
    <property type="nucleotide sequence ID" value="NZ_AZRA01000062.1"/>
</dbReference>
<name>A0A059KKS4_9BURK</name>
<organism evidence="5 6">
    <name type="scientific">Sphaerotilus natans subsp. natans DSM 6575</name>
    <dbReference type="NCBI Taxonomy" id="1286631"/>
    <lineage>
        <taxon>Bacteria</taxon>
        <taxon>Pseudomonadati</taxon>
        <taxon>Pseudomonadota</taxon>
        <taxon>Betaproteobacteria</taxon>
        <taxon>Burkholderiales</taxon>
        <taxon>Sphaerotilaceae</taxon>
        <taxon>Sphaerotilus</taxon>
    </lineage>
</organism>
<dbReference type="AlphaFoldDB" id="A0A059KKS4"/>
<proteinExistence type="predicted"/>
<reference evidence="5 6" key="1">
    <citation type="journal article" date="2014" name="FEMS Microbiol. Ecol.">
        <title>Sphaerotilus natans encrusted with nanoball-shaped Fe(III) oxide minerals formed by nitrate-reducing mixotrophic Fe(II) oxidation.</title>
        <authorList>
            <person name="Park S."/>
            <person name="Kim D.H."/>
            <person name="Lee J.H."/>
            <person name="Hur H.G."/>
        </authorList>
    </citation>
    <scope>NUCLEOTIDE SEQUENCE [LARGE SCALE GENOMIC DNA]</scope>
    <source>
        <strain evidence="5 6">DSM 6575</strain>
    </source>
</reference>
<comment type="caution">
    <text evidence="5">The sequence shown here is derived from an EMBL/GenBank/DDBJ whole genome shotgun (WGS) entry which is preliminary data.</text>
</comment>
<evidence type="ECO:0000256" key="3">
    <source>
        <dbReference type="ARBA" id="ARBA00023163"/>
    </source>
</evidence>
<evidence type="ECO:0000256" key="1">
    <source>
        <dbReference type="ARBA" id="ARBA00023015"/>
    </source>
</evidence>
<dbReference type="InterPro" id="IPR000792">
    <property type="entry name" value="Tscrpt_reg_LuxR_C"/>
</dbReference>
<dbReference type="GO" id="GO:0003677">
    <property type="term" value="F:DNA binding"/>
    <property type="evidence" value="ECO:0007669"/>
    <property type="project" value="UniProtKB-KW"/>
</dbReference>
<dbReference type="PROSITE" id="PS00622">
    <property type="entry name" value="HTH_LUXR_1"/>
    <property type="match status" value="1"/>
</dbReference>
<dbReference type="Pfam" id="PF00196">
    <property type="entry name" value="GerE"/>
    <property type="match status" value="1"/>
</dbReference>
<dbReference type="Proteomes" id="UP000026714">
    <property type="component" value="Unassembled WGS sequence"/>
</dbReference>
<dbReference type="InterPro" id="IPR003018">
    <property type="entry name" value="GAF"/>
</dbReference>
<dbReference type="CDD" id="cd06170">
    <property type="entry name" value="LuxR_C_like"/>
    <property type="match status" value="1"/>
</dbReference>
<dbReference type="PANTHER" id="PTHR44688">
    <property type="entry name" value="DNA-BINDING TRANSCRIPTIONAL ACTIVATOR DEVR_DOSR"/>
    <property type="match status" value="1"/>
</dbReference>
<keyword evidence="6" id="KW-1185">Reference proteome</keyword>
<dbReference type="InterPro" id="IPR029016">
    <property type="entry name" value="GAF-like_dom_sf"/>
</dbReference>
<protein>
    <recommendedName>
        <fullName evidence="4">HTH luxR-type domain-containing protein</fullName>
    </recommendedName>
</protein>
<dbReference type="PROSITE" id="PS50043">
    <property type="entry name" value="HTH_LUXR_2"/>
    <property type="match status" value="1"/>
</dbReference>
<dbReference type="Pfam" id="PF01590">
    <property type="entry name" value="GAF"/>
    <property type="match status" value="1"/>
</dbReference>
<dbReference type="EMBL" id="AZRA01000062">
    <property type="protein sequence ID" value="KDB51970.1"/>
    <property type="molecule type" value="Genomic_DNA"/>
</dbReference>
<dbReference type="SUPFAM" id="SSF55781">
    <property type="entry name" value="GAF domain-like"/>
    <property type="match status" value="1"/>
</dbReference>
<dbReference type="InterPro" id="IPR036388">
    <property type="entry name" value="WH-like_DNA-bd_sf"/>
</dbReference>
<feature type="domain" description="HTH luxR-type" evidence="4">
    <location>
        <begin position="217"/>
        <end position="282"/>
    </location>
</feature>
<dbReference type="Gene3D" id="1.10.10.10">
    <property type="entry name" value="Winged helix-like DNA-binding domain superfamily/Winged helix DNA-binding domain"/>
    <property type="match status" value="1"/>
</dbReference>
<dbReference type="PATRIC" id="fig|1286631.3.peg.2395"/>
<keyword evidence="1" id="KW-0805">Transcription regulation</keyword>
<dbReference type="PRINTS" id="PR00038">
    <property type="entry name" value="HTHLUXR"/>
</dbReference>
<dbReference type="GO" id="GO:0006355">
    <property type="term" value="P:regulation of DNA-templated transcription"/>
    <property type="evidence" value="ECO:0007669"/>
    <property type="project" value="InterPro"/>
</dbReference>
<dbReference type="SUPFAM" id="SSF46894">
    <property type="entry name" value="C-terminal effector domain of the bipartite response regulators"/>
    <property type="match status" value="1"/>
</dbReference>
<dbReference type="STRING" id="34103.SAMN05421778_10660"/>
<dbReference type="eggNOG" id="ENOG5032WT7">
    <property type="taxonomic scope" value="Bacteria"/>
</dbReference>
<evidence type="ECO:0000313" key="5">
    <source>
        <dbReference type="EMBL" id="KDB51970.1"/>
    </source>
</evidence>
<dbReference type="PANTHER" id="PTHR44688:SF16">
    <property type="entry name" value="DNA-BINDING TRANSCRIPTIONAL ACTIVATOR DEVR_DOSR"/>
    <property type="match status" value="1"/>
</dbReference>
<keyword evidence="3" id="KW-0804">Transcription</keyword>
<evidence type="ECO:0000256" key="2">
    <source>
        <dbReference type="ARBA" id="ARBA00023125"/>
    </source>
</evidence>
<keyword evidence="2" id="KW-0238">DNA-binding</keyword>
<dbReference type="Gene3D" id="3.30.450.40">
    <property type="match status" value="1"/>
</dbReference>
<dbReference type="SMART" id="SM00421">
    <property type="entry name" value="HTH_LUXR"/>
    <property type="match status" value="1"/>
</dbReference>
<evidence type="ECO:0000313" key="6">
    <source>
        <dbReference type="Proteomes" id="UP000026714"/>
    </source>
</evidence>